<feature type="region of interest" description="Disordered" evidence="1">
    <location>
        <begin position="31"/>
        <end position="76"/>
    </location>
</feature>
<evidence type="ECO:0000256" key="1">
    <source>
        <dbReference type="SAM" id="MobiDB-lite"/>
    </source>
</evidence>
<dbReference type="EMBL" id="CAKMRJ010005412">
    <property type="protein sequence ID" value="CAH1442178.1"/>
    <property type="molecule type" value="Genomic_DNA"/>
</dbReference>
<proteinExistence type="predicted"/>
<protein>
    <submittedName>
        <fullName evidence="2">Uncharacterized protein</fullName>
    </submittedName>
</protein>
<sequence length="124" mass="14118">MQEWLDEHKDEVVGNIEEEVLNGAGLIKEVATGHRDLADGDDEEENGDDDDDEDEDADDDEDDHENPHLFIKDNGIQVDMGENACVGESFEEDMGDNEDVYPELPNIYNDKLNWKEQELVFGFD</sequence>
<comment type="caution">
    <text evidence="2">The sequence shown here is derived from an EMBL/GenBank/DDBJ whole genome shotgun (WGS) entry which is preliminary data.</text>
</comment>
<name>A0AAU9NVW8_9ASTR</name>
<dbReference type="AlphaFoldDB" id="A0AAU9NVW8"/>
<gene>
    <name evidence="2" type="ORF">LVIROSA_LOCUS28186</name>
</gene>
<evidence type="ECO:0000313" key="3">
    <source>
        <dbReference type="Proteomes" id="UP001157418"/>
    </source>
</evidence>
<reference evidence="2 3" key="1">
    <citation type="submission" date="2022-01" db="EMBL/GenBank/DDBJ databases">
        <authorList>
            <person name="Xiong W."/>
            <person name="Schranz E."/>
        </authorList>
    </citation>
    <scope>NUCLEOTIDE SEQUENCE [LARGE SCALE GENOMIC DNA]</scope>
</reference>
<accession>A0AAU9NVW8</accession>
<feature type="compositionally biased region" description="Acidic residues" evidence="1">
    <location>
        <begin position="39"/>
        <end position="64"/>
    </location>
</feature>
<dbReference type="Proteomes" id="UP001157418">
    <property type="component" value="Unassembled WGS sequence"/>
</dbReference>
<keyword evidence="3" id="KW-1185">Reference proteome</keyword>
<organism evidence="2 3">
    <name type="scientific">Lactuca virosa</name>
    <dbReference type="NCBI Taxonomy" id="75947"/>
    <lineage>
        <taxon>Eukaryota</taxon>
        <taxon>Viridiplantae</taxon>
        <taxon>Streptophyta</taxon>
        <taxon>Embryophyta</taxon>
        <taxon>Tracheophyta</taxon>
        <taxon>Spermatophyta</taxon>
        <taxon>Magnoliopsida</taxon>
        <taxon>eudicotyledons</taxon>
        <taxon>Gunneridae</taxon>
        <taxon>Pentapetalae</taxon>
        <taxon>asterids</taxon>
        <taxon>campanulids</taxon>
        <taxon>Asterales</taxon>
        <taxon>Asteraceae</taxon>
        <taxon>Cichorioideae</taxon>
        <taxon>Cichorieae</taxon>
        <taxon>Lactucinae</taxon>
        <taxon>Lactuca</taxon>
    </lineage>
</organism>
<evidence type="ECO:0000313" key="2">
    <source>
        <dbReference type="EMBL" id="CAH1442178.1"/>
    </source>
</evidence>